<dbReference type="RefSeq" id="WP_145098916.1">
    <property type="nucleotide sequence ID" value="NZ_CP036274.1"/>
</dbReference>
<sequence>MSNAYEQLLSLVKPPAVPVNCGSHDQLEVIEGRLGMRLPTDFKLLIDTYGSGTWSEEFWILNPHSTEDALWWFDEQDLFLKSLREWPWTDPEDNPYPVWPEPNGLLIWGGQTNGGYMCWQTTGHPDQWPTVYALDRTPEYFQFEQPCTRFLLSLLTRTDRMVEHFDFLIRPGRMPFIPKNPS</sequence>
<dbReference type="Proteomes" id="UP000315017">
    <property type="component" value="Chromosome"/>
</dbReference>
<dbReference type="AlphaFoldDB" id="A0A517YMX3"/>
<dbReference type="KEGG" id="aagg:ETAA8_67260"/>
<accession>A0A517YMX3</accession>
<gene>
    <name evidence="1" type="ORF">ETAA8_67260</name>
</gene>
<keyword evidence="2" id="KW-1185">Reference proteome</keyword>
<dbReference type="EMBL" id="CP036274">
    <property type="protein sequence ID" value="QDU31567.1"/>
    <property type="molecule type" value="Genomic_DNA"/>
</dbReference>
<dbReference type="SUPFAM" id="SSF160631">
    <property type="entry name" value="SMI1/KNR4-like"/>
    <property type="match status" value="1"/>
</dbReference>
<dbReference type="Pfam" id="PF14568">
    <property type="entry name" value="SUKH_6"/>
    <property type="match status" value="1"/>
</dbReference>
<dbReference type="OrthoDB" id="292231at2"/>
<dbReference type="Gene3D" id="3.40.1580.10">
    <property type="entry name" value="SMI1/KNR4-like"/>
    <property type="match status" value="1"/>
</dbReference>
<evidence type="ECO:0008006" key="3">
    <source>
        <dbReference type="Google" id="ProtNLM"/>
    </source>
</evidence>
<evidence type="ECO:0000313" key="2">
    <source>
        <dbReference type="Proteomes" id="UP000315017"/>
    </source>
</evidence>
<proteinExistence type="predicted"/>
<dbReference type="InterPro" id="IPR037883">
    <property type="entry name" value="Knr4/Smi1-like_sf"/>
</dbReference>
<evidence type="ECO:0000313" key="1">
    <source>
        <dbReference type="EMBL" id="QDU31567.1"/>
    </source>
</evidence>
<reference evidence="1 2" key="1">
    <citation type="submission" date="2019-02" db="EMBL/GenBank/DDBJ databases">
        <title>Deep-cultivation of Planctomycetes and their phenomic and genomic characterization uncovers novel biology.</title>
        <authorList>
            <person name="Wiegand S."/>
            <person name="Jogler M."/>
            <person name="Boedeker C."/>
            <person name="Pinto D."/>
            <person name="Vollmers J."/>
            <person name="Rivas-Marin E."/>
            <person name="Kohn T."/>
            <person name="Peeters S.H."/>
            <person name="Heuer A."/>
            <person name="Rast P."/>
            <person name="Oberbeckmann S."/>
            <person name="Bunk B."/>
            <person name="Jeske O."/>
            <person name="Meyerdierks A."/>
            <person name="Storesund J.E."/>
            <person name="Kallscheuer N."/>
            <person name="Luecker S."/>
            <person name="Lage O.M."/>
            <person name="Pohl T."/>
            <person name="Merkel B.J."/>
            <person name="Hornburger P."/>
            <person name="Mueller R.-W."/>
            <person name="Bruemmer F."/>
            <person name="Labrenz M."/>
            <person name="Spormann A.M."/>
            <person name="Op den Camp H."/>
            <person name="Overmann J."/>
            <person name="Amann R."/>
            <person name="Jetten M.S.M."/>
            <person name="Mascher T."/>
            <person name="Medema M.H."/>
            <person name="Devos D.P."/>
            <person name="Kaster A.-K."/>
            <person name="Ovreas L."/>
            <person name="Rohde M."/>
            <person name="Galperin M.Y."/>
            <person name="Jogler C."/>
        </authorList>
    </citation>
    <scope>NUCLEOTIDE SEQUENCE [LARGE SCALE GENOMIC DNA]</scope>
    <source>
        <strain evidence="1 2">ETA_A8</strain>
    </source>
</reference>
<name>A0A517YMX3_9BACT</name>
<organism evidence="1 2">
    <name type="scientific">Anatilimnocola aggregata</name>
    <dbReference type="NCBI Taxonomy" id="2528021"/>
    <lineage>
        <taxon>Bacteria</taxon>
        <taxon>Pseudomonadati</taxon>
        <taxon>Planctomycetota</taxon>
        <taxon>Planctomycetia</taxon>
        <taxon>Pirellulales</taxon>
        <taxon>Pirellulaceae</taxon>
        <taxon>Anatilimnocola</taxon>
    </lineage>
</organism>
<protein>
    <recommendedName>
        <fullName evidence="3">SMI1/KNR4 family protein</fullName>
    </recommendedName>
</protein>